<evidence type="ECO:0000259" key="9">
    <source>
        <dbReference type="Pfam" id="PF03177"/>
    </source>
</evidence>
<evidence type="ECO:0000256" key="1">
    <source>
        <dbReference type="ARBA" id="ARBA00004259"/>
    </source>
</evidence>
<dbReference type="GO" id="GO:0017056">
    <property type="term" value="F:structural constituent of nuclear pore"/>
    <property type="evidence" value="ECO:0007669"/>
    <property type="project" value="InterPro"/>
</dbReference>
<keyword evidence="6" id="KW-0811">Translocation</keyword>
<comment type="similarity">
    <text evidence="2">Belongs to the nucleoporin Nup133 family.</text>
</comment>
<gene>
    <name evidence="11" type="ORF">SNE40_008657</name>
</gene>
<evidence type="ECO:0000256" key="5">
    <source>
        <dbReference type="ARBA" id="ARBA00022927"/>
    </source>
</evidence>
<feature type="compositionally biased region" description="Polar residues" evidence="8">
    <location>
        <begin position="25"/>
        <end position="36"/>
    </location>
</feature>
<keyword evidence="5" id="KW-0653">Protein transport</keyword>
<evidence type="ECO:0000256" key="7">
    <source>
        <dbReference type="ARBA" id="ARBA00023242"/>
    </source>
</evidence>
<dbReference type="Gene3D" id="1.20.58.1380">
    <property type="match status" value="1"/>
</dbReference>
<accession>A0AAN8JSP6</accession>
<dbReference type="Gene3D" id="2.130.10.10">
    <property type="entry name" value="YVTN repeat-like/Quinoprotein amine dehydrogenase"/>
    <property type="match status" value="1"/>
</dbReference>
<dbReference type="InterPro" id="IPR007187">
    <property type="entry name" value="Nucleoporin_Nup133/Nup155_C"/>
</dbReference>
<dbReference type="Proteomes" id="UP001347796">
    <property type="component" value="Unassembled WGS sequence"/>
</dbReference>
<dbReference type="SUPFAM" id="SSF117289">
    <property type="entry name" value="Nucleoporin domain"/>
    <property type="match status" value="1"/>
</dbReference>
<evidence type="ECO:0000256" key="6">
    <source>
        <dbReference type="ARBA" id="ARBA00023010"/>
    </source>
</evidence>
<dbReference type="Pfam" id="PF08801">
    <property type="entry name" value="Nucleoporin_N"/>
    <property type="match status" value="1"/>
</dbReference>
<dbReference type="InterPro" id="IPR037624">
    <property type="entry name" value="Nup133-like"/>
</dbReference>
<evidence type="ECO:0000259" key="10">
    <source>
        <dbReference type="Pfam" id="PF08801"/>
    </source>
</evidence>
<feature type="region of interest" description="Disordered" evidence="8">
    <location>
        <begin position="1"/>
        <end position="57"/>
    </location>
</feature>
<feature type="compositionally biased region" description="Polar residues" evidence="8">
    <location>
        <begin position="47"/>
        <end position="57"/>
    </location>
</feature>
<dbReference type="GO" id="GO:0006606">
    <property type="term" value="P:protein import into nucleus"/>
    <property type="evidence" value="ECO:0007669"/>
    <property type="project" value="TreeGrafter"/>
</dbReference>
<comment type="caution">
    <text evidence="11">The sequence shown here is derived from an EMBL/GenBank/DDBJ whole genome shotgun (WGS) entry which is preliminary data.</text>
</comment>
<evidence type="ECO:0000313" key="11">
    <source>
        <dbReference type="EMBL" id="KAK6180648.1"/>
    </source>
</evidence>
<dbReference type="AlphaFoldDB" id="A0AAN8JSP6"/>
<evidence type="ECO:0000256" key="3">
    <source>
        <dbReference type="ARBA" id="ARBA00022448"/>
    </source>
</evidence>
<evidence type="ECO:0000256" key="8">
    <source>
        <dbReference type="SAM" id="MobiDB-lite"/>
    </source>
</evidence>
<keyword evidence="3" id="KW-0813">Transport</keyword>
<evidence type="ECO:0000256" key="2">
    <source>
        <dbReference type="ARBA" id="ARBA00005569"/>
    </source>
</evidence>
<sequence>MFTPQSMSTRSRTSPFTPTPRPGLRSSQNRRTSALFTPNRRAPAQSHGRSQLGSRSLTTSQILDETSQHRVENYGVPLPVLITEALTLTDRNTEITVKIDPSGWAWLVGGRKLFIWRYKAGGTGRGIQCKELILPQSDLAHDAARVCVLPHYNHTQPPACVAVSPEGVVRYWSNIAYECSTAEISAELKGEETDCVVNCQPYGCLLATTTSSLVLLVPTVGQNAIVCHPLKSAQGVFAGFGRRMSSFIFGATPSQTTGAPLQAVVSGPEEEDQRPFYVLSGTFLQKWNLSDTQTERLSFQVDVDRLYREALAKQLWGQDSVQLPQLKTWLLDMQTTSFGVMILGAGINIESSDTVHFSVMSLTTSSDIPPTSLDHFTNLDHVERYSESDEERILGYQLLVPCSGNNSAYVYNKKTIFMVQSDGEGSATDRMELQGVHDSYLGAGSTDGKALFFSNTHGLFCVSALNHVDNSILEESGHEIFSQNDGSILGTNLPQVAELSQSEDKSSRLKAAFLSSISGNMQQAQAILTDLLPADTGSDETRGSEVDQLVVGLSRDVIDDYPASDPRWAKNLRHGEITGGTSSLIIIQQLKDKEKAHSYLIAFLKKLHIWERLTIVPEHGNYMSTTSLLCEHAEKLTAAIALRQLHSDYHTDIIDECIAHVFKIRRESMSTLPVGLTPQDVFYRQVSKIEDIIEALVELESDSLDREQSPHKRVTLITAVNAVIEGMLTSALQYRQSKVETYISPTMIGLQQEYIPWTSTSGARGLRTLLLKQINITMSGAVSEIKDDDTRMVIFQQLLVLSDIILDGYSNQLESLRRSDGREDVYILLDQKYQQERTNLISPFVEYEEYERAMSLAEKYYDFESLILVCEKTNNDERLQRYVDQFSEQGFSNFLFDWYMKHGRRGRLLSQPVGDSRELGQFLESENNKYLSWLHDINNDNFTQAHVTLLDLAKVETTFLSKKKTLLSLSKLTALASDNKSPDMQERLHDINDELDLILHQEQLPLDAVQNLGMNVANMNVMTPQEIAELYVSDMNVVATEYDFKMALDLLSYIDDPEVDKNELRLHIWSRAVLRDSWESNTTSDPLDTNKDTIFFKTVDLAYTQGEDLNECLPSVEELLESKELGDLRHNPNFQFLIKAGYEHLQSVM</sequence>
<dbReference type="PANTHER" id="PTHR13405:SF11">
    <property type="entry name" value="NUCLEAR PORE COMPLEX PROTEIN NUP133"/>
    <property type="match status" value="1"/>
</dbReference>
<name>A0AAN8JSP6_PATCE</name>
<dbReference type="Pfam" id="PF03177">
    <property type="entry name" value="Nucleoporin_C"/>
    <property type="match status" value="1"/>
</dbReference>
<comment type="subcellular location">
    <subcellularLocation>
        <location evidence="1">Nucleus envelope</location>
    </subcellularLocation>
</comment>
<dbReference type="EMBL" id="JAZGQO010000007">
    <property type="protein sequence ID" value="KAK6180648.1"/>
    <property type="molecule type" value="Genomic_DNA"/>
</dbReference>
<organism evidence="11 12">
    <name type="scientific">Patella caerulea</name>
    <name type="common">Rayed Mediterranean limpet</name>
    <dbReference type="NCBI Taxonomy" id="87958"/>
    <lineage>
        <taxon>Eukaryota</taxon>
        <taxon>Metazoa</taxon>
        <taxon>Spiralia</taxon>
        <taxon>Lophotrochozoa</taxon>
        <taxon>Mollusca</taxon>
        <taxon>Gastropoda</taxon>
        <taxon>Patellogastropoda</taxon>
        <taxon>Patelloidea</taxon>
        <taxon>Patellidae</taxon>
        <taxon>Patella</taxon>
    </lineage>
</organism>
<feature type="domain" description="Nucleoporin Nup133/Nup155-like N-terminal" evidence="10">
    <location>
        <begin position="74"/>
        <end position="425"/>
    </location>
</feature>
<proteinExistence type="inferred from homology"/>
<dbReference type="Gene3D" id="1.25.40.700">
    <property type="match status" value="1"/>
</dbReference>
<dbReference type="GO" id="GO:0031080">
    <property type="term" value="C:nuclear pore outer ring"/>
    <property type="evidence" value="ECO:0007669"/>
    <property type="project" value="TreeGrafter"/>
</dbReference>
<keyword evidence="4" id="KW-0509">mRNA transport</keyword>
<protein>
    <recommendedName>
        <fullName evidence="13">Nuclear pore complex protein Nup133</fullName>
    </recommendedName>
</protein>
<evidence type="ECO:0000256" key="4">
    <source>
        <dbReference type="ARBA" id="ARBA00022816"/>
    </source>
</evidence>
<keyword evidence="12" id="KW-1185">Reference proteome</keyword>
<evidence type="ECO:0000313" key="12">
    <source>
        <dbReference type="Proteomes" id="UP001347796"/>
    </source>
</evidence>
<evidence type="ECO:0008006" key="13">
    <source>
        <dbReference type="Google" id="ProtNLM"/>
    </source>
</evidence>
<feature type="compositionally biased region" description="Low complexity" evidence="8">
    <location>
        <begin position="1"/>
        <end position="16"/>
    </location>
</feature>
<feature type="domain" description="Nucleoporin Nup133/Nup155-like C-terminal" evidence="9">
    <location>
        <begin position="647"/>
        <end position="1020"/>
    </location>
</feature>
<keyword evidence="7" id="KW-0539">Nucleus</keyword>
<dbReference type="InterPro" id="IPR015943">
    <property type="entry name" value="WD40/YVTN_repeat-like_dom_sf"/>
</dbReference>
<dbReference type="PANTHER" id="PTHR13405">
    <property type="entry name" value="NUCLEAR PORE COMPLEX PROTEIN NUP133"/>
    <property type="match status" value="1"/>
</dbReference>
<reference evidence="11 12" key="1">
    <citation type="submission" date="2024-01" db="EMBL/GenBank/DDBJ databases">
        <title>The genome of the rayed Mediterranean limpet Patella caerulea (Linnaeus, 1758).</title>
        <authorList>
            <person name="Anh-Thu Weber A."/>
            <person name="Halstead-Nussloch G."/>
        </authorList>
    </citation>
    <scope>NUCLEOTIDE SEQUENCE [LARGE SCALE GENOMIC DNA]</scope>
    <source>
        <strain evidence="11">AATW-2023a</strain>
        <tissue evidence="11">Whole specimen</tissue>
    </source>
</reference>
<dbReference type="GO" id="GO:0000972">
    <property type="term" value="P:transcription-dependent tethering of RNA polymerase II gene DNA at nuclear periphery"/>
    <property type="evidence" value="ECO:0007669"/>
    <property type="project" value="TreeGrafter"/>
</dbReference>
<dbReference type="GO" id="GO:0016973">
    <property type="term" value="P:poly(A)+ mRNA export from nucleus"/>
    <property type="evidence" value="ECO:0007669"/>
    <property type="project" value="TreeGrafter"/>
</dbReference>
<dbReference type="InterPro" id="IPR014908">
    <property type="entry name" value="Nucleoporin_Nup133/Nup155_N"/>
</dbReference>